<gene>
    <name evidence="1" type="ORF">CTOB1V02_LOCUS1380</name>
</gene>
<reference evidence="1" key="1">
    <citation type="submission" date="2020-11" db="EMBL/GenBank/DDBJ databases">
        <authorList>
            <person name="Tran Van P."/>
        </authorList>
    </citation>
    <scope>NUCLEOTIDE SEQUENCE</scope>
</reference>
<sequence length="421" mass="47393">MMGITIPHGIQQKYISTFNNICHCNESKRRHRIQQKTLTLKQETIDWADDFRQTYSSPDTFHDRCVEALQEFSLLTQAEIDARPPRAADGYWFYSRVIFLVLNHGGYRDRLQKLMDSSFKTSDPTAFADLLVHANFVVSPLLGRSFDLMKHAASALLSKMTKDQGPHGVRPVVAPPVASAAGSDLEFRLTYFLTSQSELKNVEQLITGVISESGFCESTDQTAKLLHRVLTLMAMNWDLKLTQTQKERAREVQEKYMPRFDELATIATGEAIFGRGTKEFQELEDFIHQPSGQGKTVTGVVKRVVVPRLDYKNMFSRIRDFIIQLDKLKIVPFALPGLPRPAIQDIIKSLDGDEGTDVTTPTAFRDLISSGALLLRETSLNSLVASLTTHMTLIYETTSFDASFLVAARKIYAEMTSVTAR</sequence>
<dbReference type="AlphaFoldDB" id="A0A7R8W457"/>
<evidence type="ECO:0000313" key="1">
    <source>
        <dbReference type="EMBL" id="CAD7223395.1"/>
    </source>
</evidence>
<organism evidence="1">
    <name type="scientific">Cyprideis torosa</name>
    <dbReference type="NCBI Taxonomy" id="163714"/>
    <lineage>
        <taxon>Eukaryota</taxon>
        <taxon>Metazoa</taxon>
        <taxon>Ecdysozoa</taxon>
        <taxon>Arthropoda</taxon>
        <taxon>Crustacea</taxon>
        <taxon>Oligostraca</taxon>
        <taxon>Ostracoda</taxon>
        <taxon>Podocopa</taxon>
        <taxon>Podocopida</taxon>
        <taxon>Cytherocopina</taxon>
        <taxon>Cytheroidea</taxon>
        <taxon>Cytherideidae</taxon>
        <taxon>Cyprideis</taxon>
    </lineage>
</organism>
<name>A0A7R8W457_9CRUS</name>
<protein>
    <submittedName>
        <fullName evidence="1">Uncharacterized protein</fullName>
    </submittedName>
</protein>
<accession>A0A7R8W457</accession>
<dbReference type="EMBL" id="OB660193">
    <property type="protein sequence ID" value="CAD7223395.1"/>
    <property type="molecule type" value="Genomic_DNA"/>
</dbReference>
<proteinExistence type="predicted"/>